<proteinExistence type="predicted"/>
<reference evidence="1" key="1">
    <citation type="submission" date="2019-08" db="EMBL/GenBank/DDBJ databases">
        <authorList>
            <person name="Kucharzyk K."/>
            <person name="Murdoch R.W."/>
            <person name="Higgins S."/>
            <person name="Loffler F."/>
        </authorList>
    </citation>
    <scope>NUCLEOTIDE SEQUENCE</scope>
</reference>
<dbReference type="EMBL" id="VSSQ01023045">
    <property type="protein sequence ID" value="MPM69737.1"/>
    <property type="molecule type" value="Genomic_DNA"/>
</dbReference>
<dbReference type="AlphaFoldDB" id="A0A645BX31"/>
<comment type="caution">
    <text evidence="1">The sequence shown here is derived from an EMBL/GenBank/DDBJ whole genome shotgun (WGS) entry which is preliminary data.</text>
</comment>
<accession>A0A645BX31</accession>
<gene>
    <name evidence="1" type="ORF">SDC9_116685</name>
</gene>
<evidence type="ECO:0000313" key="1">
    <source>
        <dbReference type="EMBL" id="MPM69737.1"/>
    </source>
</evidence>
<organism evidence="1">
    <name type="scientific">bioreactor metagenome</name>
    <dbReference type="NCBI Taxonomy" id="1076179"/>
    <lineage>
        <taxon>unclassified sequences</taxon>
        <taxon>metagenomes</taxon>
        <taxon>ecological metagenomes</taxon>
    </lineage>
</organism>
<sequence length="81" mass="9122">MNLASVINPGHTENDLALRLDHSLKKSHLFILGMLLNDGLQRFEDFLYRLQEKRVAGIALLDPFNNAGNVSVHKCLPPQKN</sequence>
<name>A0A645BX31_9ZZZZ</name>
<protein>
    <submittedName>
        <fullName evidence="1">Uncharacterized protein</fullName>
    </submittedName>
</protein>